<name>A0A6L7FZH2_9RHOB</name>
<sequence>MIRAPRQALSHILLIAILALSAAAVQAGPLLPQSRAPGDPVALRQLLVEAGRQGAVSAACCRVCHTGQACGNACISRSKSCHKGQGCACDG</sequence>
<dbReference type="EMBL" id="WUMU01000004">
    <property type="protein sequence ID" value="MXN17504.1"/>
    <property type="molecule type" value="Genomic_DNA"/>
</dbReference>
<comment type="caution">
    <text evidence="2">The sequence shown here is derived from an EMBL/GenBank/DDBJ whole genome shotgun (WGS) entry which is preliminary data.</text>
</comment>
<accession>A0A6L7FZH2</accession>
<evidence type="ECO:0000256" key="1">
    <source>
        <dbReference type="SAM" id="SignalP"/>
    </source>
</evidence>
<keyword evidence="1" id="KW-0732">Signal</keyword>
<proteinExistence type="predicted"/>
<dbReference type="AlphaFoldDB" id="A0A6L7FZH2"/>
<organism evidence="2 3">
    <name type="scientific">Pseudooceanicola albus</name>
    <dbReference type="NCBI Taxonomy" id="2692189"/>
    <lineage>
        <taxon>Bacteria</taxon>
        <taxon>Pseudomonadati</taxon>
        <taxon>Pseudomonadota</taxon>
        <taxon>Alphaproteobacteria</taxon>
        <taxon>Rhodobacterales</taxon>
        <taxon>Paracoccaceae</taxon>
        <taxon>Pseudooceanicola</taxon>
    </lineage>
</organism>
<dbReference type="Proteomes" id="UP000477911">
    <property type="component" value="Unassembled WGS sequence"/>
</dbReference>
<evidence type="ECO:0000313" key="2">
    <source>
        <dbReference type="EMBL" id="MXN17504.1"/>
    </source>
</evidence>
<reference evidence="2 3" key="1">
    <citation type="submission" date="2019-12" db="EMBL/GenBank/DDBJ databases">
        <authorList>
            <person name="Li M."/>
        </authorList>
    </citation>
    <scope>NUCLEOTIDE SEQUENCE [LARGE SCALE GENOMIC DNA]</scope>
    <source>
        <strain evidence="2 3">GBMRC 2024</strain>
    </source>
</reference>
<evidence type="ECO:0000313" key="3">
    <source>
        <dbReference type="Proteomes" id="UP000477911"/>
    </source>
</evidence>
<feature type="chain" id="PRO_5026750247" evidence="1">
    <location>
        <begin position="28"/>
        <end position="91"/>
    </location>
</feature>
<feature type="signal peptide" evidence="1">
    <location>
        <begin position="1"/>
        <end position="27"/>
    </location>
</feature>
<gene>
    <name evidence="2" type="ORF">GR170_06640</name>
</gene>
<keyword evidence="3" id="KW-1185">Reference proteome</keyword>
<protein>
    <submittedName>
        <fullName evidence="2">Uncharacterized protein</fullName>
    </submittedName>
</protein>
<dbReference type="RefSeq" id="WP_160892878.1">
    <property type="nucleotide sequence ID" value="NZ_WUMU01000004.1"/>
</dbReference>